<dbReference type="InterPro" id="IPR046341">
    <property type="entry name" value="SET_dom_sf"/>
</dbReference>
<evidence type="ECO:0000313" key="2">
    <source>
        <dbReference type="EMBL" id="CCC71510.1"/>
    </source>
</evidence>
<evidence type="ECO:0000313" key="3">
    <source>
        <dbReference type="Proteomes" id="UP000001640"/>
    </source>
</evidence>
<reference key="2">
    <citation type="submission" date="2011-08" db="EMBL/GenBank/DDBJ databases">
        <title>Genome sequence of Naumovozyma castellii.</title>
        <authorList>
            <person name="Gordon J.L."/>
            <person name="Armisen D."/>
            <person name="Proux-Wera E."/>
            <person name="OhEigeartaigh S.S."/>
            <person name="Byrne K.P."/>
            <person name="Wolfe K.H."/>
        </authorList>
    </citation>
    <scope>NUCLEOTIDE SEQUENCE</scope>
    <source>
        <strain>Type strain:CBS 4309</strain>
    </source>
</reference>
<dbReference type="FunCoup" id="G0VJ31">
    <property type="interactions" value="77"/>
</dbReference>
<sequence length="510" mass="59200">MGCTRNVLEWYKRKTGVKVANGVYIRESSSDLIRGNELHVDLSKMEGFWDEECVELIRIPQKYLFTTKSIMEIMADSSEYPANVDWNTVNEEFKRYLKLFLNNPNMSDQINETIILVVCLFVVGNLSNVFEVPSKITYYLKAVLLNAHANTIETSIDLFKEYYPEMVPSSIENVLATCDEMSVTFTERYGPSKMTNVRELIAAIRTRCMDIPEEISPESDDFITNVTLVPLIDFANHSAFNNSYFDIDRETNDILLMTRTTIVPKDAKDFEVLLDYGEGSRIFHFAVTHGFVPRSIPEPHNEFWTFHLEDEFLRMFKVGNINLESFYKLLDIKPIIHVMNVRNEMSEEVLRPDLEHIPGSMVPYTFKQNWMIINVEQGLSELLTAFMCDSKNIEDSAWEYTEKLSDTLSLSAEDLTLKRLKCKLDLDHEHILHKSYALEVLAGEYHSGERVKHIYSRFEEMFKMYCYWRSDKIKKAFAAGLKPEGNNRLVHSILEYENNILSSKIALDLQ</sequence>
<feature type="domain" description="SET" evidence="1">
    <location>
        <begin position="52"/>
        <end position="277"/>
    </location>
</feature>
<dbReference type="Gene3D" id="3.90.1410.10">
    <property type="entry name" value="set domain protein methyltransferase, domain 1"/>
    <property type="match status" value="1"/>
</dbReference>
<gene>
    <name evidence="2" type="primary">NCAS0H02000</name>
    <name evidence="2" type="ordered locus">NCAS_0H02000</name>
</gene>
<dbReference type="KEGG" id="ncs:NCAS_0H02000"/>
<dbReference type="PROSITE" id="PS50280">
    <property type="entry name" value="SET"/>
    <property type="match status" value="1"/>
</dbReference>
<dbReference type="AlphaFoldDB" id="G0VJ31"/>
<dbReference type="OrthoDB" id="441812at2759"/>
<dbReference type="STRING" id="1064592.G0VJ31"/>
<dbReference type="InParanoid" id="G0VJ31"/>
<name>G0VJ31_NAUCA</name>
<reference evidence="2 3" key="1">
    <citation type="journal article" date="2011" name="Proc. Natl. Acad. Sci. U.S.A.">
        <title>Evolutionary erosion of yeast sex chromosomes by mating-type switching accidents.</title>
        <authorList>
            <person name="Gordon J.L."/>
            <person name="Armisen D."/>
            <person name="Proux-Wera E."/>
            <person name="Oheigeartaigh S.S."/>
            <person name="Byrne K.P."/>
            <person name="Wolfe K.H."/>
        </authorList>
    </citation>
    <scope>NUCLEOTIDE SEQUENCE [LARGE SCALE GENOMIC DNA]</scope>
    <source>
        <strain evidence="3">ATCC 76901 / BCRC 22586 / CBS 4309 / NBRC 1992 / NRRL Y-12630</strain>
    </source>
</reference>
<keyword evidence="3" id="KW-1185">Reference proteome</keyword>
<dbReference type="GeneID" id="96905187"/>
<dbReference type="InterPro" id="IPR001214">
    <property type="entry name" value="SET_dom"/>
</dbReference>
<dbReference type="EMBL" id="HE576759">
    <property type="protein sequence ID" value="CCC71510.1"/>
    <property type="molecule type" value="Genomic_DNA"/>
</dbReference>
<dbReference type="Proteomes" id="UP000001640">
    <property type="component" value="Chromosome 8"/>
</dbReference>
<organism evidence="2 3">
    <name type="scientific">Naumovozyma castellii</name>
    <name type="common">Yeast</name>
    <name type="synonym">Saccharomyces castellii</name>
    <dbReference type="NCBI Taxonomy" id="27288"/>
    <lineage>
        <taxon>Eukaryota</taxon>
        <taxon>Fungi</taxon>
        <taxon>Dikarya</taxon>
        <taxon>Ascomycota</taxon>
        <taxon>Saccharomycotina</taxon>
        <taxon>Saccharomycetes</taxon>
        <taxon>Saccharomycetales</taxon>
        <taxon>Saccharomycetaceae</taxon>
        <taxon>Naumovozyma</taxon>
    </lineage>
</organism>
<dbReference type="SUPFAM" id="SSF82199">
    <property type="entry name" value="SET domain"/>
    <property type="match status" value="1"/>
</dbReference>
<protein>
    <recommendedName>
        <fullName evidence="1">SET domain-containing protein</fullName>
    </recommendedName>
</protein>
<proteinExistence type="predicted"/>
<accession>G0VJ31</accession>
<dbReference type="eggNOG" id="ENOG502RXKP">
    <property type="taxonomic scope" value="Eukaryota"/>
</dbReference>
<evidence type="ECO:0000259" key="1">
    <source>
        <dbReference type="PROSITE" id="PS50280"/>
    </source>
</evidence>
<dbReference type="RefSeq" id="XP_003677857.1">
    <property type="nucleotide sequence ID" value="XM_003677809.1"/>
</dbReference>
<dbReference type="HOGENOM" id="CLU_534280_0_0_1"/>